<gene>
    <name evidence="1" type="ORF">R1sor_000739</name>
</gene>
<evidence type="ECO:0000313" key="2">
    <source>
        <dbReference type="Proteomes" id="UP001633002"/>
    </source>
</evidence>
<organism evidence="1 2">
    <name type="scientific">Riccia sorocarpa</name>
    <dbReference type="NCBI Taxonomy" id="122646"/>
    <lineage>
        <taxon>Eukaryota</taxon>
        <taxon>Viridiplantae</taxon>
        <taxon>Streptophyta</taxon>
        <taxon>Embryophyta</taxon>
        <taxon>Marchantiophyta</taxon>
        <taxon>Marchantiopsida</taxon>
        <taxon>Marchantiidae</taxon>
        <taxon>Marchantiales</taxon>
        <taxon>Ricciaceae</taxon>
        <taxon>Riccia</taxon>
    </lineage>
</organism>
<proteinExistence type="predicted"/>
<comment type="caution">
    <text evidence="1">The sequence shown here is derived from an EMBL/GenBank/DDBJ whole genome shotgun (WGS) entry which is preliminary data.</text>
</comment>
<name>A0ABD3GX23_9MARC</name>
<protein>
    <submittedName>
        <fullName evidence="1">Uncharacterized protein</fullName>
    </submittedName>
</protein>
<evidence type="ECO:0000313" key="1">
    <source>
        <dbReference type="EMBL" id="KAL3682717.1"/>
    </source>
</evidence>
<sequence>MPRQDQTTARTRRRQLHVHDNCTQDNCTSTFSKPHHAVWYPYADEVRRRSTYQTCAVIDSLCRLIHEFNKDRDARFLAFVSYDEDDQFWRRRELENSETEKIDYMLYPSVASSTYDPSRQLPQTYDEQQAAELVKCKQGCDLSLLLGDDICITRLTNWSQQIAGKFKDVYVEMLEEFSDAMVEVLEESTPSWPCFLAGDS</sequence>
<dbReference type="AlphaFoldDB" id="A0ABD3GX23"/>
<dbReference type="EMBL" id="JBJQOH010000006">
    <property type="protein sequence ID" value="KAL3682717.1"/>
    <property type="molecule type" value="Genomic_DNA"/>
</dbReference>
<reference evidence="1 2" key="1">
    <citation type="submission" date="2024-09" db="EMBL/GenBank/DDBJ databases">
        <title>Chromosome-scale assembly of Riccia sorocarpa.</title>
        <authorList>
            <person name="Paukszto L."/>
        </authorList>
    </citation>
    <scope>NUCLEOTIDE SEQUENCE [LARGE SCALE GENOMIC DNA]</scope>
    <source>
        <strain evidence="1">LP-2024</strain>
        <tissue evidence="1">Aerial parts of the thallus</tissue>
    </source>
</reference>
<keyword evidence="2" id="KW-1185">Reference proteome</keyword>
<accession>A0ABD3GX23</accession>
<dbReference type="Proteomes" id="UP001633002">
    <property type="component" value="Unassembled WGS sequence"/>
</dbReference>